<dbReference type="STRING" id="1526658.BHK69_22540"/>
<accession>A0A1D7U629</accession>
<dbReference type="Gene3D" id="3.40.109.10">
    <property type="entry name" value="NADH Oxidase"/>
    <property type="match status" value="1"/>
</dbReference>
<dbReference type="EMBL" id="CP017147">
    <property type="protein sequence ID" value="AOO82840.1"/>
    <property type="molecule type" value="Genomic_DNA"/>
</dbReference>
<dbReference type="Proteomes" id="UP000094969">
    <property type="component" value="Chromosome"/>
</dbReference>
<dbReference type="AlphaFoldDB" id="A0A1D7U629"/>
<dbReference type="GO" id="GO:0016491">
    <property type="term" value="F:oxidoreductase activity"/>
    <property type="evidence" value="ECO:0007669"/>
    <property type="project" value="InterPro"/>
</dbReference>
<evidence type="ECO:0000313" key="2">
    <source>
        <dbReference type="Proteomes" id="UP000094969"/>
    </source>
</evidence>
<protein>
    <recommendedName>
        <fullName evidence="3">Nitroreductase domain-containing protein</fullName>
    </recommendedName>
</protein>
<gene>
    <name evidence="1" type="ORF">BHK69_22540</name>
</gene>
<dbReference type="InterPro" id="IPR000415">
    <property type="entry name" value="Nitroreductase-like"/>
</dbReference>
<name>A0A1D7U629_9HYPH</name>
<dbReference type="KEGG" id="bvv:BHK69_22540"/>
<proteinExistence type="predicted"/>
<evidence type="ECO:0008006" key="3">
    <source>
        <dbReference type="Google" id="ProtNLM"/>
    </source>
</evidence>
<evidence type="ECO:0000313" key="1">
    <source>
        <dbReference type="EMBL" id="AOO82840.1"/>
    </source>
</evidence>
<reference evidence="1 2" key="1">
    <citation type="journal article" date="2015" name="Antonie Van Leeuwenhoek">
        <title>Bosea vaviloviae sp. nov., a new species of slow-growing rhizobia isolated from nodules of the relict species Vavilovia formosa (Stev.) Fed.</title>
        <authorList>
            <person name="Safronova V.I."/>
            <person name="Kuznetsova I.G."/>
            <person name="Sazanova A.L."/>
            <person name="Kimeklis A.K."/>
            <person name="Belimov A.A."/>
            <person name="Andronov E.E."/>
            <person name="Pinaev A.G."/>
            <person name="Chizhevskaya E.P."/>
            <person name="Pukhaev A.R."/>
            <person name="Popov K.P."/>
            <person name="Willems A."/>
            <person name="Tikhonovich I.A."/>
        </authorList>
    </citation>
    <scope>NUCLEOTIDE SEQUENCE [LARGE SCALE GENOMIC DNA]</scope>
    <source>
        <strain evidence="1 2">Vaf18</strain>
    </source>
</reference>
<keyword evidence="2" id="KW-1185">Reference proteome</keyword>
<sequence length="336" mass="36225">MAMLDRPVVEELVAEARLAPSVHNIQPTRWQRDGEALLVLADDTRQLPAADPSGHDVRLSHGAAIEGMSIALGRRGLRIGRIEIASGPNPVARLVVEAGGAPDSLAAAVATRMSWRGAFQPPDDETQGRLESLDSERDDLIVISQRDAVTAIADLGNRAAYHALCDDAQRRELLHWMRLRQGDAGNGRDGLDAEALALGRVEALGAAWVLGPLFPLLRRIGLAAPLTSDRAKTASGVIALFHRPAGEDPIETGQAFYRAWLTMERLRLAACPVSVLADWPEANRMLVAQHGVPTGRRLVNVFRLGVAAGAPSTRHVRLPVQELITEPSEMRSSAAR</sequence>
<organism evidence="1 2">
    <name type="scientific">Bosea vaviloviae</name>
    <dbReference type="NCBI Taxonomy" id="1526658"/>
    <lineage>
        <taxon>Bacteria</taxon>
        <taxon>Pseudomonadati</taxon>
        <taxon>Pseudomonadota</taxon>
        <taxon>Alphaproteobacteria</taxon>
        <taxon>Hyphomicrobiales</taxon>
        <taxon>Boseaceae</taxon>
        <taxon>Bosea</taxon>
    </lineage>
</organism>
<dbReference type="SUPFAM" id="SSF55469">
    <property type="entry name" value="FMN-dependent nitroreductase-like"/>
    <property type="match status" value="1"/>
</dbReference>